<dbReference type="Gramene" id="ESQ43652">
    <property type="protein sequence ID" value="ESQ43652"/>
    <property type="gene ID" value="EUTSA_v10015848mg"/>
</dbReference>
<protein>
    <submittedName>
        <fullName evidence="1">Uncharacterized protein</fullName>
    </submittedName>
</protein>
<dbReference type="AlphaFoldDB" id="V4LMG8"/>
<proteinExistence type="predicted"/>
<dbReference type="Proteomes" id="UP000030689">
    <property type="component" value="Unassembled WGS sequence"/>
</dbReference>
<evidence type="ECO:0000313" key="2">
    <source>
        <dbReference type="Proteomes" id="UP000030689"/>
    </source>
</evidence>
<sequence>MGCSYSVSPLLSFHTPFPYLSDLDANRSRFWWWRRGKIRRSLVTGTTNGCEATPYSRFKSGATPQFYERRKWKRYV</sequence>
<accession>V4LMG8</accession>
<organism evidence="1 2">
    <name type="scientific">Eutrema salsugineum</name>
    <name type="common">Saltwater cress</name>
    <name type="synonym">Sisymbrium salsugineum</name>
    <dbReference type="NCBI Taxonomy" id="72664"/>
    <lineage>
        <taxon>Eukaryota</taxon>
        <taxon>Viridiplantae</taxon>
        <taxon>Streptophyta</taxon>
        <taxon>Embryophyta</taxon>
        <taxon>Tracheophyta</taxon>
        <taxon>Spermatophyta</taxon>
        <taxon>Magnoliopsida</taxon>
        <taxon>eudicotyledons</taxon>
        <taxon>Gunneridae</taxon>
        <taxon>Pentapetalae</taxon>
        <taxon>rosids</taxon>
        <taxon>malvids</taxon>
        <taxon>Brassicales</taxon>
        <taxon>Brassicaceae</taxon>
        <taxon>Eutremeae</taxon>
        <taxon>Eutrema</taxon>
    </lineage>
</organism>
<name>V4LMG8_EUTSA</name>
<keyword evidence="2" id="KW-1185">Reference proteome</keyword>
<reference evidence="1 2" key="1">
    <citation type="journal article" date="2013" name="Front. Plant Sci.">
        <title>The Reference Genome of the Halophytic Plant Eutrema salsugineum.</title>
        <authorList>
            <person name="Yang R."/>
            <person name="Jarvis D.E."/>
            <person name="Chen H."/>
            <person name="Beilstein M.A."/>
            <person name="Grimwood J."/>
            <person name="Jenkins J."/>
            <person name="Shu S."/>
            <person name="Prochnik S."/>
            <person name="Xin M."/>
            <person name="Ma C."/>
            <person name="Schmutz J."/>
            <person name="Wing R.A."/>
            <person name="Mitchell-Olds T."/>
            <person name="Schumaker K.S."/>
            <person name="Wang X."/>
        </authorList>
    </citation>
    <scope>NUCLEOTIDE SEQUENCE [LARGE SCALE GENOMIC DNA]</scope>
</reference>
<dbReference type="KEGG" id="eus:EUTSA_v10015848mg"/>
<evidence type="ECO:0000313" key="1">
    <source>
        <dbReference type="EMBL" id="ESQ43652.1"/>
    </source>
</evidence>
<gene>
    <name evidence="1" type="ORF">EUTSA_v10015848mg</name>
</gene>
<dbReference type="EMBL" id="KI517464">
    <property type="protein sequence ID" value="ESQ43652.1"/>
    <property type="molecule type" value="Genomic_DNA"/>
</dbReference>